<keyword evidence="1" id="KW-0521">NADP</keyword>
<dbReference type="InterPro" id="IPR036291">
    <property type="entry name" value="NAD(P)-bd_dom_sf"/>
</dbReference>
<evidence type="ECO:0000313" key="4">
    <source>
        <dbReference type="EMBL" id="KAF7371083.1"/>
    </source>
</evidence>
<gene>
    <name evidence="4" type="ORF">MSAN_00742900</name>
</gene>
<sequence length="297" mass="32749">MRSALKLIPSSSTRTNEGGEQDIRRVRRVGESFSRVDSDFSHEHSSSGLGLAAVKDLVDADARVVILDRADPQETFETERVLFIRVDITHHDDVALAVKDAVAWTERTGAFLGGMIDGRGKPHSIEGWQRHVDINLTGAFNLTRLVLQRLIRVPPEDDDGERGVVILVSSTAAYEGMPSTIAYAATKGAIRSITLPMARDLSRYGVRVVTIAPGPFVTPLTGQWTPKVTNGMTQNGLLFPQRYGKPKEFAQAVRFVLSCAYINGGDDQGDWRWPAARASMIPRSCVFITNKLFFCFT</sequence>
<dbReference type="PANTHER" id="PTHR43658">
    <property type="entry name" value="SHORT-CHAIN DEHYDROGENASE/REDUCTASE"/>
    <property type="match status" value="1"/>
</dbReference>
<dbReference type="SUPFAM" id="SSF51735">
    <property type="entry name" value="NAD(P)-binding Rossmann-fold domains"/>
    <property type="match status" value="1"/>
</dbReference>
<accession>A0A8H7DG83</accession>
<name>A0A8H7DG83_9AGAR</name>
<dbReference type="Gene3D" id="3.40.50.720">
    <property type="entry name" value="NAD(P)-binding Rossmann-like Domain"/>
    <property type="match status" value="1"/>
</dbReference>
<dbReference type="PRINTS" id="PR00081">
    <property type="entry name" value="GDHRDH"/>
</dbReference>
<dbReference type="InterPro" id="IPR002347">
    <property type="entry name" value="SDR_fam"/>
</dbReference>
<feature type="compositionally biased region" description="Polar residues" evidence="3">
    <location>
        <begin position="9"/>
        <end position="18"/>
    </location>
</feature>
<evidence type="ECO:0000256" key="1">
    <source>
        <dbReference type="ARBA" id="ARBA00022857"/>
    </source>
</evidence>
<dbReference type="AlphaFoldDB" id="A0A8H7DG83"/>
<proteinExistence type="predicted"/>
<keyword evidence="5" id="KW-1185">Reference proteome</keyword>
<feature type="region of interest" description="Disordered" evidence="3">
    <location>
        <begin position="1"/>
        <end position="21"/>
    </location>
</feature>
<keyword evidence="2" id="KW-0560">Oxidoreductase</keyword>
<protein>
    <submittedName>
        <fullName evidence="4">3-hydroxy-acyl-CoA dehydrogenase</fullName>
    </submittedName>
</protein>
<reference evidence="4" key="1">
    <citation type="submission" date="2020-05" db="EMBL/GenBank/DDBJ databases">
        <title>Mycena genomes resolve the evolution of fungal bioluminescence.</title>
        <authorList>
            <person name="Tsai I.J."/>
        </authorList>
    </citation>
    <scope>NUCLEOTIDE SEQUENCE</scope>
    <source>
        <strain evidence="4">160909Yilan</strain>
    </source>
</reference>
<dbReference type="Pfam" id="PF00106">
    <property type="entry name" value="adh_short"/>
    <property type="match status" value="1"/>
</dbReference>
<dbReference type="InterPro" id="IPR020904">
    <property type="entry name" value="Sc_DH/Rdtase_CS"/>
</dbReference>
<organism evidence="4 5">
    <name type="scientific">Mycena sanguinolenta</name>
    <dbReference type="NCBI Taxonomy" id="230812"/>
    <lineage>
        <taxon>Eukaryota</taxon>
        <taxon>Fungi</taxon>
        <taxon>Dikarya</taxon>
        <taxon>Basidiomycota</taxon>
        <taxon>Agaricomycotina</taxon>
        <taxon>Agaricomycetes</taxon>
        <taxon>Agaricomycetidae</taxon>
        <taxon>Agaricales</taxon>
        <taxon>Marasmiineae</taxon>
        <taxon>Mycenaceae</taxon>
        <taxon>Mycena</taxon>
    </lineage>
</organism>
<dbReference type="PROSITE" id="PS00061">
    <property type="entry name" value="ADH_SHORT"/>
    <property type="match status" value="1"/>
</dbReference>
<dbReference type="GO" id="GO:0016491">
    <property type="term" value="F:oxidoreductase activity"/>
    <property type="evidence" value="ECO:0007669"/>
    <property type="project" value="UniProtKB-KW"/>
</dbReference>
<evidence type="ECO:0000313" key="5">
    <source>
        <dbReference type="Proteomes" id="UP000623467"/>
    </source>
</evidence>
<evidence type="ECO:0000256" key="2">
    <source>
        <dbReference type="ARBA" id="ARBA00023002"/>
    </source>
</evidence>
<dbReference type="PANTHER" id="PTHR43658:SF8">
    <property type="entry name" value="17-BETA-HYDROXYSTEROID DEHYDROGENASE 14-RELATED"/>
    <property type="match status" value="1"/>
</dbReference>
<dbReference type="EMBL" id="JACAZH010000004">
    <property type="protein sequence ID" value="KAF7371083.1"/>
    <property type="molecule type" value="Genomic_DNA"/>
</dbReference>
<evidence type="ECO:0000256" key="3">
    <source>
        <dbReference type="SAM" id="MobiDB-lite"/>
    </source>
</evidence>
<dbReference type="Proteomes" id="UP000623467">
    <property type="component" value="Unassembled WGS sequence"/>
</dbReference>
<dbReference type="OrthoDB" id="1274115at2759"/>
<comment type="caution">
    <text evidence="4">The sequence shown here is derived from an EMBL/GenBank/DDBJ whole genome shotgun (WGS) entry which is preliminary data.</text>
</comment>